<keyword evidence="3" id="KW-1185">Reference proteome</keyword>
<accession>A0A7W7XE67</accession>
<feature type="compositionally biased region" description="Basic and acidic residues" evidence="1">
    <location>
        <begin position="48"/>
        <end position="64"/>
    </location>
</feature>
<dbReference type="EMBL" id="JACHJY010000008">
    <property type="protein sequence ID" value="MBB4984782.1"/>
    <property type="molecule type" value="Genomic_DNA"/>
</dbReference>
<feature type="region of interest" description="Disordered" evidence="1">
    <location>
        <begin position="142"/>
        <end position="171"/>
    </location>
</feature>
<sequence length="171" mass="18836">MSEGGEVPRPTPGAEQAISNVRAELAQSANPPEEPSFSPAPEGNQPLRAHEDLTQEAESHRDRFERMLALSVDGQRQEIRTNEDGSKTVVRFIEKPLYDQDDRRQLLKLREAAALAGVKEAFAPLVIPGTTGDPVVHLGYEETISRDSLPGRLQDPPYAHPDHDGTRDTPL</sequence>
<proteinExistence type="predicted"/>
<protein>
    <submittedName>
        <fullName evidence="2">Uncharacterized protein</fullName>
    </submittedName>
</protein>
<organism evidence="2 3">
    <name type="scientific">Streptomyces nymphaeiformis</name>
    <dbReference type="NCBI Taxonomy" id="2663842"/>
    <lineage>
        <taxon>Bacteria</taxon>
        <taxon>Bacillati</taxon>
        <taxon>Actinomycetota</taxon>
        <taxon>Actinomycetes</taxon>
        <taxon>Kitasatosporales</taxon>
        <taxon>Streptomycetaceae</taxon>
        <taxon>Streptomyces</taxon>
    </lineage>
</organism>
<dbReference type="Proteomes" id="UP000582643">
    <property type="component" value="Unassembled WGS sequence"/>
</dbReference>
<feature type="region of interest" description="Disordered" evidence="1">
    <location>
        <begin position="1"/>
        <end position="64"/>
    </location>
</feature>
<dbReference type="AlphaFoldDB" id="A0A7W7XE67"/>
<reference evidence="2 3" key="1">
    <citation type="submission" date="2020-08" db="EMBL/GenBank/DDBJ databases">
        <title>Genomic Encyclopedia of Type Strains, Phase III (KMG-III): the genomes of soil and plant-associated and newly described type strains.</title>
        <authorList>
            <person name="Whitman W."/>
        </authorList>
    </citation>
    <scope>NUCLEOTIDE SEQUENCE [LARGE SCALE GENOMIC DNA]</scope>
    <source>
        <strain evidence="2 3">SFB5A</strain>
    </source>
</reference>
<evidence type="ECO:0000313" key="2">
    <source>
        <dbReference type="EMBL" id="MBB4984782.1"/>
    </source>
</evidence>
<name>A0A7W7XE67_9ACTN</name>
<dbReference type="RefSeq" id="WP_184932106.1">
    <property type="nucleotide sequence ID" value="NZ_JACHJY010000008.1"/>
</dbReference>
<evidence type="ECO:0000313" key="3">
    <source>
        <dbReference type="Proteomes" id="UP000582643"/>
    </source>
</evidence>
<comment type="caution">
    <text evidence="2">The sequence shown here is derived from an EMBL/GenBank/DDBJ whole genome shotgun (WGS) entry which is preliminary data.</text>
</comment>
<feature type="compositionally biased region" description="Basic and acidic residues" evidence="1">
    <location>
        <begin position="160"/>
        <end position="171"/>
    </location>
</feature>
<feature type="compositionally biased region" description="Low complexity" evidence="1">
    <location>
        <begin position="28"/>
        <end position="42"/>
    </location>
</feature>
<gene>
    <name evidence="2" type="ORF">GGE06_005728</name>
</gene>
<evidence type="ECO:0000256" key="1">
    <source>
        <dbReference type="SAM" id="MobiDB-lite"/>
    </source>
</evidence>